<organism evidence="6 7">
    <name type="scientific">Dysgonomonas capnocytophagoides</name>
    <dbReference type="NCBI Taxonomy" id="45254"/>
    <lineage>
        <taxon>Bacteria</taxon>
        <taxon>Pseudomonadati</taxon>
        <taxon>Bacteroidota</taxon>
        <taxon>Bacteroidia</taxon>
        <taxon>Bacteroidales</taxon>
        <taxon>Dysgonomonadaceae</taxon>
        <taxon>Dysgonomonas</taxon>
    </lineage>
</organism>
<dbReference type="Proteomes" id="UP000297861">
    <property type="component" value="Unassembled WGS sequence"/>
</dbReference>
<protein>
    <submittedName>
        <fullName evidence="6">1-acyl-sn-glycerol-3-phosphate acyltransferase</fullName>
    </submittedName>
</protein>
<dbReference type="Pfam" id="PF01553">
    <property type="entry name" value="Acyltransferase"/>
    <property type="match status" value="1"/>
</dbReference>
<dbReference type="STRING" id="1121485.GCA_000426485_00753"/>
<dbReference type="OrthoDB" id="9803035at2"/>
<dbReference type="EMBL" id="SOML01000014">
    <property type="protein sequence ID" value="TFD93131.1"/>
    <property type="molecule type" value="Genomic_DNA"/>
</dbReference>
<evidence type="ECO:0000256" key="1">
    <source>
        <dbReference type="ARBA" id="ARBA00005189"/>
    </source>
</evidence>
<accession>A0A4Y8KWW0</accession>
<comment type="caution">
    <text evidence="6">The sequence shown here is derived from an EMBL/GenBank/DDBJ whole genome shotgun (WGS) entry which is preliminary data.</text>
</comment>
<gene>
    <name evidence="6" type="ORF">E2605_17720</name>
</gene>
<dbReference type="GO" id="GO:0003841">
    <property type="term" value="F:1-acylglycerol-3-phosphate O-acyltransferase activity"/>
    <property type="evidence" value="ECO:0007669"/>
    <property type="project" value="TreeGrafter"/>
</dbReference>
<keyword evidence="4" id="KW-0812">Transmembrane</keyword>
<dbReference type="GO" id="GO:0006654">
    <property type="term" value="P:phosphatidic acid biosynthetic process"/>
    <property type="evidence" value="ECO:0007669"/>
    <property type="project" value="TreeGrafter"/>
</dbReference>
<evidence type="ECO:0000256" key="4">
    <source>
        <dbReference type="SAM" id="Phobius"/>
    </source>
</evidence>
<dbReference type="CDD" id="cd07989">
    <property type="entry name" value="LPLAT_AGPAT-like"/>
    <property type="match status" value="1"/>
</dbReference>
<evidence type="ECO:0000313" key="6">
    <source>
        <dbReference type="EMBL" id="TFD93131.1"/>
    </source>
</evidence>
<feature type="transmembrane region" description="Helical" evidence="4">
    <location>
        <begin position="12"/>
        <end position="31"/>
    </location>
</feature>
<evidence type="ECO:0000256" key="3">
    <source>
        <dbReference type="ARBA" id="ARBA00023315"/>
    </source>
</evidence>
<proteinExistence type="predicted"/>
<keyword evidence="4" id="KW-1133">Transmembrane helix</keyword>
<sequence length="243" mass="27411">MRKIISYPLSVIYYLLFGLTLVIFHVIQWLSFNLFGYDAHKKSVDVLCFFLVFNTYVLGTRYKIEGIENLLANEPLIIASNHQSLYDITTIGWFLRKIHPKFVSKIELGKGIPSISYNLNHGGSVLIDRKDAKQSLSAIRKLGEYIEENKRAAVIFPEGTRSVTGKPGKFAENGLKILCKYAPSAYMVPVTINNAWKMTRWGVFPLGAGNTIILTVHKPIAVNSMPFSEVFEKTEHAVVSRII</sequence>
<dbReference type="SUPFAM" id="SSF69593">
    <property type="entry name" value="Glycerol-3-phosphate (1)-acyltransferase"/>
    <property type="match status" value="1"/>
</dbReference>
<keyword evidence="2 6" id="KW-0808">Transferase</keyword>
<keyword evidence="4" id="KW-0472">Membrane</keyword>
<evidence type="ECO:0000256" key="2">
    <source>
        <dbReference type="ARBA" id="ARBA00022679"/>
    </source>
</evidence>
<dbReference type="InterPro" id="IPR002123">
    <property type="entry name" value="Plipid/glycerol_acylTrfase"/>
</dbReference>
<feature type="domain" description="Phospholipid/glycerol acyltransferase" evidence="5">
    <location>
        <begin position="76"/>
        <end position="195"/>
    </location>
</feature>
<dbReference type="SMART" id="SM00563">
    <property type="entry name" value="PlsC"/>
    <property type="match status" value="1"/>
</dbReference>
<comment type="pathway">
    <text evidence="1">Lipid metabolism.</text>
</comment>
<reference evidence="6 7" key="1">
    <citation type="submission" date="2019-03" db="EMBL/GenBank/DDBJ databases">
        <title>San Antonio Military Medical Center submission to MRSN (WRAIR), pending publication.</title>
        <authorList>
            <person name="Blyth D.M."/>
            <person name="Mccarthy S.L."/>
            <person name="Schall S.E."/>
            <person name="Stam J.A."/>
            <person name="Ong A.C."/>
            <person name="Mcgann P.T."/>
        </authorList>
    </citation>
    <scope>NUCLEOTIDE SEQUENCE [LARGE SCALE GENOMIC DNA]</scope>
    <source>
        <strain evidence="6 7">MRSN571793</strain>
    </source>
</reference>
<keyword evidence="7" id="KW-1185">Reference proteome</keyword>
<keyword evidence="3 6" id="KW-0012">Acyltransferase</keyword>
<evidence type="ECO:0000313" key="7">
    <source>
        <dbReference type="Proteomes" id="UP000297861"/>
    </source>
</evidence>
<dbReference type="PANTHER" id="PTHR10434:SF11">
    <property type="entry name" value="1-ACYL-SN-GLYCEROL-3-PHOSPHATE ACYLTRANSFERASE"/>
    <property type="match status" value="1"/>
</dbReference>
<dbReference type="PANTHER" id="PTHR10434">
    <property type="entry name" value="1-ACYL-SN-GLYCEROL-3-PHOSPHATE ACYLTRANSFERASE"/>
    <property type="match status" value="1"/>
</dbReference>
<evidence type="ECO:0000259" key="5">
    <source>
        <dbReference type="SMART" id="SM00563"/>
    </source>
</evidence>
<name>A0A4Y8KWW0_9BACT</name>
<dbReference type="RefSeq" id="WP_134437399.1">
    <property type="nucleotide sequence ID" value="NZ_SOML01000014.1"/>
</dbReference>
<dbReference type="AlphaFoldDB" id="A0A4Y8KWW0"/>